<accession>A0ACC2Z8T8</accession>
<organism evidence="1 2">
    <name type="scientific">Coniosporium tulheliwenetii</name>
    <dbReference type="NCBI Taxonomy" id="3383036"/>
    <lineage>
        <taxon>Eukaryota</taxon>
        <taxon>Fungi</taxon>
        <taxon>Dikarya</taxon>
        <taxon>Ascomycota</taxon>
        <taxon>Pezizomycotina</taxon>
        <taxon>Dothideomycetes</taxon>
        <taxon>Dothideomycetes incertae sedis</taxon>
        <taxon>Coniosporium</taxon>
    </lineage>
</organism>
<gene>
    <name evidence="1" type="ORF">H2199_003968</name>
</gene>
<dbReference type="EMBL" id="JAPDRP010000010">
    <property type="protein sequence ID" value="KAJ9644100.1"/>
    <property type="molecule type" value="Genomic_DNA"/>
</dbReference>
<evidence type="ECO:0000313" key="2">
    <source>
        <dbReference type="Proteomes" id="UP001172680"/>
    </source>
</evidence>
<protein>
    <submittedName>
        <fullName evidence="1">Uncharacterized protein</fullName>
    </submittedName>
</protein>
<evidence type="ECO:0000313" key="1">
    <source>
        <dbReference type="EMBL" id="KAJ9644100.1"/>
    </source>
</evidence>
<comment type="caution">
    <text evidence="1">The sequence shown here is derived from an EMBL/GenBank/DDBJ whole genome shotgun (WGS) entry which is preliminary data.</text>
</comment>
<sequence>MVENLNDNLAAEDQSYRIQERRLRSTTAEDPYKPDYVSFKLDGFVHASRGNCDSSPPAELRPPPTATYIHSPLNCDPSLPQNGADSISGEQNDCDGDDDDANSEDDEQAVSTVLRNESSPPRPSLCRDSEASLNKGGNGSHSPNIYHSSNNHAGEDDVGVDEDSGGNKGVTGCPKLVAAAQPSSTSCHSSHQNQAAELADDVITYLDDKNEHAKRKRSSSTRETATRSTRKRGYSRVAPEEASRPPLKRRFRARPCTRDTPISHLPAIAQVDRNEIDEATAEAQLTLTDVNFQGLPNVGDIAFLTAYIRGVRLFPTLSPTQLSTLLRDVLGDAQSAFDITTRSLTEDLTFLQCFVSQSRRVEAPPGSQTATRSNDIRRKVGNTRAVELHEDEHHASDSDEYLEGDAEPSQSTKRRLWSQEDDQQLLSWRQKGKQWPWIGNQLQRSPGAACTRWYSLLKM</sequence>
<keyword evidence="2" id="KW-1185">Reference proteome</keyword>
<dbReference type="Proteomes" id="UP001172680">
    <property type="component" value="Unassembled WGS sequence"/>
</dbReference>
<reference evidence="1" key="1">
    <citation type="submission" date="2022-10" db="EMBL/GenBank/DDBJ databases">
        <title>Culturing micro-colonial fungi from biological soil crusts in the Mojave desert and describing Neophaeococcomyces mojavensis, and introducing the new genera and species Taxawa tesnikishii.</title>
        <authorList>
            <person name="Kurbessoian T."/>
            <person name="Stajich J.E."/>
        </authorList>
    </citation>
    <scope>NUCLEOTIDE SEQUENCE</scope>
    <source>
        <strain evidence="1">JES_115</strain>
    </source>
</reference>
<proteinExistence type="predicted"/>
<name>A0ACC2Z8T8_9PEZI</name>